<evidence type="ECO:0000256" key="2">
    <source>
        <dbReference type="ARBA" id="ARBA00004370"/>
    </source>
</evidence>
<gene>
    <name evidence="12" type="ORF">GCM10011385_41020</name>
</gene>
<evidence type="ECO:0000313" key="13">
    <source>
        <dbReference type="Proteomes" id="UP000636264"/>
    </source>
</evidence>
<dbReference type="PROSITE" id="PS50109">
    <property type="entry name" value="HIS_KIN"/>
    <property type="match status" value="1"/>
</dbReference>
<dbReference type="InterPro" id="IPR003661">
    <property type="entry name" value="HisK_dim/P_dom"/>
</dbReference>
<reference evidence="12" key="1">
    <citation type="journal article" date="2014" name="Int. J. Syst. Evol. Microbiol.">
        <title>Complete genome sequence of Corynebacterium casei LMG S-19264T (=DSM 44701T), isolated from a smear-ripened cheese.</title>
        <authorList>
            <consortium name="US DOE Joint Genome Institute (JGI-PGF)"/>
            <person name="Walter F."/>
            <person name="Albersmeier A."/>
            <person name="Kalinowski J."/>
            <person name="Ruckert C."/>
        </authorList>
    </citation>
    <scope>NUCLEOTIDE SEQUENCE</scope>
    <source>
        <strain evidence="12">CGMCC 1.15320</strain>
    </source>
</reference>
<accession>A0A916S5K9</accession>
<comment type="catalytic activity">
    <reaction evidence="1">
        <text>ATP + protein L-histidine = ADP + protein N-phospho-L-histidine.</text>
        <dbReference type="EC" id="2.7.13.3"/>
    </reaction>
</comment>
<keyword evidence="9 10" id="KW-0472">Membrane</keyword>
<evidence type="ECO:0000256" key="3">
    <source>
        <dbReference type="ARBA" id="ARBA00012438"/>
    </source>
</evidence>
<dbReference type="GO" id="GO:0005886">
    <property type="term" value="C:plasma membrane"/>
    <property type="evidence" value="ECO:0007669"/>
    <property type="project" value="TreeGrafter"/>
</dbReference>
<name>A0A916S5K9_9HYPH</name>
<organism evidence="12 13">
    <name type="scientific">Nitratireductor aestuarii</name>
    <dbReference type="NCBI Taxonomy" id="1735103"/>
    <lineage>
        <taxon>Bacteria</taxon>
        <taxon>Pseudomonadati</taxon>
        <taxon>Pseudomonadota</taxon>
        <taxon>Alphaproteobacteria</taxon>
        <taxon>Hyphomicrobiales</taxon>
        <taxon>Phyllobacteriaceae</taxon>
        <taxon>Nitratireductor</taxon>
    </lineage>
</organism>
<evidence type="ECO:0000256" key="7">
    <source>
        <dbReference type="ARBA" id="ARBA00022777"/>
    </source>
</evidence>
<dbReference type="Gene3D" id="3.30.565.10">
    <property type="entry name" value="Histidine kinase-like ATPase, C-terminal domain"/>
    <property type="match status" value="1"/>
</dbReference>
<dbReference type="PRINTS" id="PR00344">
    <property type="entry name" value="BCTRLSENSOR"/>
</dbReference>
<comment type="caution">
    <text evidence="12">The sequence shown here is derived from an EMBL/GenBank/DDBJ whole genome shotgun (WGS) entry which is preliminary data.</text>
</comment>
<dbReference type="InterPro" id="IPR036890">
    <property type="entry name" value="HATPase_C_sf"/>
</dbReference>
<evidence type="ECO:0000256" key="6">
    <source>
        <dbReference type="ARBA" id="ARBA00022692"/>
    </source>
</evidence>
<keyword evidence="7 12" id="KW-0418">Kinase</keyword>
<dbReference type="PANTHER" id="PTHR45436">
    <property type="entry name" value="SENSOR HISTIDINE KINASE YKOH"/>
    <property type="match status" value="1"/>
</dbReference>
<keyword evidence="5" id="KW-0808">Transferase</keyword>
<dbReference type="InterPro" id="IPR004358">
    <property type="entry name" value="Sig_transdc_His_kin-like_C"/>
</dbReference>
<dbReference type="InterPro" id="IPR003594">
    <property type="entry name" value="HATPase_dom"/>
</dbReference>
<evidence type="ECO:0000256" key="10">
    <source>
        <dbReference type="SAM" id="Phobius"/>
    </source>
</evidence>
<dbReference type="InterPro" id="IPR050428">
    <property type="entry name" value="TCS_sensor_his_kinase"/>
</dbReference>
<dbReference type="AlphaFoldDB" id="A0A916S5K9"/>
<comment type="subcellular location">
    <subcellularLocation>
        <location evidence="2">Membrane</location>
    </subcellularLocation>
</comment>
<protein>
    <recommendedName>
        <fullName evidence="3">histidine kinase</fullName>
        <ecNumber evidence="3">2.7.13.3</ecNumber>
    </recommendedName>
</protein>
<feature type="domain" description="Histidine kinase" evidence="11">
    <location>
        <begin position="247"/>
        <end position="448"/>
    </location>
</feature>
<dbReference type="SUPFAM" id="SSF55874">
    <property type="entry name" value="ATPase domain of HSP90 chaperone/DNA topoisomerase II/histidine kinase"/>
    <property type="match status" value="1"/>
</dbReference>
<evidence type="ECO:0000313" key="12">
    <source>
        <dbReference type="EMBL" id="GGA82597.1"/>
    </source>
</evidence>
<dbReference type="EMBL" id="BMIF01000028">
    <property type="protein sequence ID" value="GGA82597.1"/>
    <property type="molecule type" value="Genomic_DNA"/>
</dbReference>
<keyword evidence="8 10" id="KW-1133">Transmembrane helix</keyword>
<dbReference type="InterPro" id="IPR005467">
    <property type="entry name" value="His_kinase_dom"/>
</dbReference>
<dbReference type="EC" id="2.7.13.3" evidence="3"/>
<evidence type="ECO:0000256" key="4">
    <source>
        <dbReference type="ARBA" id="ARBA00022553"/>
    </source>
</evidence>
<sequence>MRRLSLRLRLALLGAIATIVALGLAAWALTGLFALHVERRAVAEMELQLEQVLAGLTLQPDNQLGISSPPTDPRFHRPYGGLYWQLAAADNVLRSRSLWDGSLDIPVSSVPQAEAQIHRIKGPDGAELLAVSRSVTLPPSLNGGMVTASVAMDSGEFVAARNAFAKDLAPYLALLTITLLGAQLAQLIFGLRPLRAIGQRIAALRAGETDRMGDEWPNEVQPLASEIDELLKMREADIERARFRAADLAHGLKTPLQALLGEAGRLRERDETASANSIEEIASAMQAHVERELVRSRVSIQAKNKSANVKKVVDQIVSVLHRTPRGAELEWVIDVPTGLQAVIDPADMAEALGALAENALHHARGEVRIDAVEHDRQIRLSVADDGPGVPDHQLKTIVERGKRLDETGTGTGIGLAIAHDIAAAVGGRIELANRPAGFVAVLVLPVLGTVAKLQ</sequence>
<dbReference type="GO" id="GO:0000155">
    <property type="term" value="F:phosphorelay sensor kinase activity"/>
    <property type="evidence" value="ECO:0007669"/>
    <property type="project" value="InterPro"/>
</dbReference>
<evidence type="ECO:0000256" key="8">
    <source>
        <dbReference type="ARBA" id="ARBA00022989"/>
    </source>
</evidence>
<dbReference type="RefSeq" id="WP_024849893.1">
    <property type="nucleotide sequence ID" value="NZ_BMIF01000028.1"/>
</dbReference>
<dbReference type="SMART" id="SM00387">
    <property type="entry name" value="HATPase_c"/>
    <property type="match status" value="1"/>
</dbReference>
<keyword evidence="4" id="KW-0597">Phosphoprotein</keyword>
<evidence type="ECO:0000256" key="1">
    <source>
        <dbReference type="ARBA" id="ARBA00000085"/>
    </source>
</evidence>
<dbReference type="Gene3D" id="1.10.287.130">
    <property type="match status" value="1"/>
</dbReference>
<dbReference type="CDD" id="cd00082">
    <property type="entry name" value="HisKA"/>
    <property type="match status" value="1"/>
</dbReference>
<feature type="transmembrane region" description="Helical" evidence="10">
    <location>
        <begin position="171"/>
        <end position="191"/>
    </location>
</feature>
<dbReference type="PANTHER" id="PTHR45436:SF5">
    <property type="entry name" value="SENSOR HISTIDINE KINASE TRCS"/>
    <property type="match status" value="1"/>
</dbReference>
<evidence type="ECO:0000256" key="9">
    <source>
        <dbReference type="ARBA" id="ARBA00023136"/>
    </source>
</evidence>
<keyword evidence="13" id="KW-1185">Reference proteome</keyword>
<dbReference type="Proteomes" id="UP000636264">
    <property type="component" value="Unassembled WGS sequence"/>
</dbReference>
<evidence type="ECO:0000259" key="11">
    <source>
        <dbReference type="PROSITE" id="PS50109"/>
    </source>
</evidence>
<reference evidence="12" key="2">
    <citation type="submission" date="2020-09" db="EMBL/GenBank/DDBJ databases">
        <authorList>
            <person name="Sun Q."/>
            <person name="Zhou Y."/>
        </authorList>
    </citation>
    <scope>NUCLEOTIDE SEQUENCE</scope>
    <source>
        <strain evidence="12">CGMCC 1.15320</strain>
    </source>
</reference>
<keyword evidence="6 10" id="KW-0812">Transmembrane</keyword>
<dbReference type="Pfam" id="PF02518">
    <property type="entry name" value="HATPase_c"/>
    <property type="match status" value="1"/>
</dbReference>
<evidence type="ECO:0000256" key="5">
    <source>
        <dbReference type="ARBA" id="ARBA00022679"/>
    </source>
</evidence>
<proteinExistence type="predicted"/>